<organism evidence="5 6">
    <name type="scientific">Kineothrix sedimenti</name>
    <dbReference type="NCBI Taxonomy" id="3123317"/>
    <lineage>
        <taxon>Bacteria</taxon>
        <taxon>Bacillati</taxon>
        <taxon>Bacillota</taxon>
        <taxon>Clostridia</taxon>
        <taxon>Lachnospirales</taxon>
        <taxon>Lachnospiraceae</taxon>
        <taxon>Kineothrix</taxon>
    </lineage>
</organism>
<gene>
    <name evidence="5" type="ORF">V6984_07450</name>
</gene>
<dbReference type="Gene3D" id="1.20.120.530">
    <property type="entry name" value="GntR ligand-binding domain-like"/>
    <property type="match status" value="1"/>
</dbReference>
<feature type="domain" description="HTH gntR-type" evidence="4">
    <location>
        <begin position="10"/>
        <end position="77"/>
    </location>
</feature>
<dbReference type="SUPFAM" id="SSF48008">
    <property type="entry name" value="GntR ligand-binding domain-like"/>
    <property type="match status" value="1"/>
</dbReference>
<evidence type="ECO:0000313" key="6">
    <source>
        <dbReference type="Proteomes" id="UP001451571"/>
    </source>
</evidence>
<keyword evidence="6" id="KW-1185">Reference proteome</keyword>
<dbReference type="PANTHER" id="PTHR43537">
    <property type="entry name" value="TRANSCRIPTIONAL REGULATOR, GNTR FAMILY"/>
    <property type="match status" value="1"/>
</dbReference>
<evidence type="ECO:0000313" key="5">
    <source>
        <dbReference type="EMBL" id="XAH75584.1"/>
    </source>
</evidence>
<dbReference type="InterPro" id="IPR036388">
    <property type="entry name" value="WH-like_DNA-bd_sf"/>
</dbReference>
<evidence type="ECO:0000256" key="3">
    <source>
        <dbReference type="ARBA" id="ARBA00023163"/>
    </source>
</evidence>
<dbReference type="EMBL" id="CP146256">
    <property type="protein sequence ID" value="XAH75584.1"/>
    <property type="molecule type" value="Genomic_DNA"/>
</dbReference>
<dbReference type="PANTHER" id="PTHR43537:SF24">
    <property type="entry name" value="GLUCONATE OPERON TRANSCRIPTIONAL REPRESSOR"/>
    <property type="match status" value="1"/>
</dbReference>
<dbReference type="InterPro" id="IPR008920">
    <property type="entry name" value="TF_FadR/GntR_C"/>
</dbReference>
<dbReference type="InterPro" id="IPR011711">
    <property type="entry name" value="GntR_C"/>
</dbReference>
<proteinExistence type="predicted"/>
<dbReference type="Pfam" id="PF00392">
    <property type="entry name" value="GntR"/>
    <property type="match status" value="1"/>
</dbReference>
<keyword evidence="2" id="KW-0238">DNA-binding</keyword>
<dbReference type="RefSeq" id="WP_342759151.1">
    <property type="nucleotide sequence ID" value="NZ_CP146256.1"/>
</dbReference>
<dbReference type="Pfam" id="PF07729">
    <property type="entry name" value="FCD"/>
    <property type="match status" value="1"/>
</dbReference>
<keyword evidence="1" id="KW-0805">Transcription regulation</keyword>
<dbReference type="Proteomes" id="UP001451571">
    <property type="component" value="Chromosome"/>
</dbReference>
<name>A0ABZ3F292_9FIRM</name>
<accession>A0ABZ3F292</accession>
<dbReference type="InterPro" id="IPR036390">
    <property type="entry name" value="WH_DNA-bd_sf"/>
</dbReference>
<dbReference type="SUPFAM" id="SSF46785">
    <property type="entry name" value="Winged helix' DNA-binding domain"/>
    <property type="match status" value="1"/>
</dbReference>
<dbReference type="SMART" id="SM00895">
    <property type="entry name" value="FCD"/>
    <property type="match status" value="1"/>
</dbReference>
<reference evidence="5 6" key="1">
    <citation type="submission" date="2024-02" db="EMBL/GenBank/DDBJ databases">
        <title>Bacterial strain from lacustrine sediment.</title>
        <authorList>
            <person name="Petit C."/>
            <person name="Fadhlaoui K."/>
        </authorList>
    </citation>
    <scope>NUCLEOTIDE SEQUENCE [LARGE SCALE GENOMIC DNA]</scope>
    <source>
        <strain evidence="5 6">IPX-CK</strain>
    </source>
</reference>
<evidence type="ECO:0000259" key="4">
    <source>
        <dbReference type="PROSITE" id="PS50949"/>
    </source>
</evidence>
<evidence type="ECO:0000256" key="1">
    <source>
        <dbReference type="ARBA" id="ARBA00023015"/>
    </source>
</evidence>
<sequence>MKLQPIQKTLTLKEQAYNSIKEAILLNKLEPGTPLTEEQLSATLSISRTPIRSALQQLVYEKLAACDVTGHIYVSTITQKDVDDITVMRSNLEPLGIELISFPVAAEKLHKIKEIQKAQRELVEKHSEDNYQYALLDTMFHNEIAHLCDNSILVETIENLGPIMIRINILSGTLPPYKENAIEEHASIIRFLENNQKDFAVLAMREHVKKVGERIITTLS</sequence>
<dbReference type="SMART" id="SM00345">
    <property type="entry name" value="HTH_GNTR"/>
    <property type="match status" value="1"/>
</dbReference>
<dbReference type="Gene3D" id="1.10.10.10">
    <property type="entry name" value="Winged helix-like DNA-binding domain superfamily/Winged helix DNA-binding domain"/>
    <property type="match status" value="1"/>
</dbReference>
<evidence type="ECO:0000256" key="2">
    <source>
        <dbReference type="ARBA" id="ARBA00023125"/>
    </source>
</evidence>
<dbReference type="InterPro" id="IPR000524">
    <property type="entry name" value="Tscrpt_reg_HTH_GntR"/>
</dbReference>
<protein>
    <submittedName>
        <fullName evidence="5">GntR family transcriptional regulator</fullName>
    </submittedName>
</protein>
<dbReference type="CDD" id="cd07377">
    <property type="entry name" value="WHTH_GntR"/>
    <property type="match status" value="1"/>
</dbReference>
<keyword evidence="3" id="KW-0804">Transcription</keyword>
<dbReference type="PROSITE" id="PS50949">
    <property type="entry name" value="HTH_GNTR"/>
    <property type="match status" value="1"/>
</dbReference>